<evidence type="ECO:0000256" key="4">
    <source>
        <dbReference type="ARBA" id="ARBA00023136"/>
    </source>
</evidence>
<dbReference type="InterPro" id="IPR036249">
    <property type="entry name" value="Thioredoxin-like_sf"/>
</dbReference>
<feature type="domain" description="Thioredoxin" evidence="7">
    <location>
        <begin position="17"/>
        <end position="128"/>
    </location>
</feature>
<gene>
    <name evidence="8" type="ORF">LARSCL_LOCUS19222</name>
</gene>
<evidence type="ECO:0000259" key="7">
    <source>
        <dbReference type="PROSITE" id="PS51352"/>
    </source>
</evidence>
<keyword evidence="6" id="KW-0732">Signal</keyword>
<name>A0AAV2BGR7_9ARAC</name>
<dbReference type="PANTHER" id="PTHR46426">
    <property type="entry name" value="PROTEIN DISULFIDE-ISOMERASE TMX3"/>
    <property type="match status" value="1"/>
</dbReference>
<evidence type="ECO:0000313" key="9">
    <source>
        <dbReference type="Proteomes" id="UP001497382"/>
    </source>
</evidence>
<feature type="signal peptide" evidence="6">
    <location>
        <begin position="1"/>
        <end position="24"/>
    </location>
</feature>
<proteinExistence type="predicted"/>
<evidence type="ECO:0000256" key="6">
    <source>
        <dbReference type="SAM" id="SignalP"/>
    </source>
</evidence>
<evidence type="ECO:0000256" key="2">
    <source>
        <dbReference type="ARBA" id="ARBA00022692"/>
    </source>
</evidence>
<feature type="chain" id="PRO_5043326450" description="Thioredoxin domain-containing protein" evidence="6">
    <location>
        <begin position="25"/>
        <end position="439"/>
    </location>
</feature>
<dbReference type="GO" id="GO:0005789">
    <property type="term" value="C:endoplasmic reticulum membrane"/>
    <property type="evidence" value="ECO:0007669"/>
    <property type="project" value="UniProtKB-SubCell"/>
</dbReference>
<dbReference type="Pfam" id="PF00085">
    <property type="entry name" value="Thioredoxin"/>
    <property type="match status" value="1"/>
</dbReference>
<keyword evidence="9" id="KW-1185">Reference proteome</keyword>
<dbReference type="InterPro" id="IPR052250">
    <property type="entry name" value="PDI_TMX3"/>
</dbReference>
<reference evidence="8 9" key="1">
    <citation type="submission" date="2024-04" db="EMBL/GenBank/DDBJ databases">
        <authorList>
            <person name="Rising A."/>
            <person name="Reimegard J."/>
            <person name="Sonavane S."/>
            <person name="Akerstrom W."/>
            <person name="Nylinder S."/>
            <person name="Hedman E."/>
            <person name="Kallberg Y."/>
        </authorList>
    </citation>
    <scope>NUCLEOTIDE SEQUENCE [LARGE SCALE GENOMIC DNA]</scope>
</reference>
<keyword evidence="4" id="KW-0472">Membrane</keyword>
<dbReference type="Pfam" id="PF13848">
    <property type="entry name" value="Thioredoxin_6"/>
    <property type="match status" value="1"/>
</dbReference>
<evidence type="ECO:0000256" key="1">
    <source>
        <dbReference type="ARBA" id="ARBA00004389"/>
    </source>
</evidence>
<dbReference type="EMBL" id="CAXIEN010000367">
    <property type="protein sequence ID" value="CAL1295333.1"/>
    <property type="molecule type" value="Genomic_DNA"/>
</dbReference>
<dbReference type="InterPro" id="IPR013766">
    <property type="entry name" value="Thioredoxin_domain"/>
</dbReference>
<keyword evidence="3" id="KW-1133">Transmembrane helix</keyword>
<dbReference type="Gene3D" id="3.40.30.10">
    <property type="entry name" value="Glutaredoxin"/>
    <property type="match status" value="2"/>
</dbReference>
<dbReference type="InterPro" id="IPR017937">
    <property type="entry name" value="Thioredoxin_CS"/>
</dbReference>
<comment type="subcellular location">
    <subcellularLocation>
        <location evidence="1">Endoplasmic reticulum membrane</location>
        <topology evidence="1">Single-pass membrane protein</topology>
    </subcellularLocation>
</comment>
<dbReference type="PRINTS" id="PR00421">
    <property type="entry name" value="THIOREDOXIN"/>
</dbReference>
<dbReference type="PANTHER" id="PTHR46426:SF1">
    <property type="entry name" value="PROTEIN DISULFIDE-ISOMERASE TMX3"/>
    <property type="match status" value="1"/>
</dbReference>
<organism evidence="8 9">
    <name type="scientific">Larinioides sclopetarius</name>
    <dbReference type="NCBI Taxonomy" id="280406"/>
    <lineage>
        <taxon>Eukaryota</taxon>
        <taxon>Metazoa</taxon>
        <taxon>Ecdysozoa</taxon>
        <taxon>Arthropoda</taxon>
        <taxon>Chelicerata</taxon>
        <taxon>Arachnida</taxon>
        <taxon>Araneae</taxon>
        <taxon>Araneomorphae</taxon>
        <taxon>Entelegynae</taxon>
        <taxon>Araneoidea</taxon>
        <taxon>Araneidae</taxon>
        <taxon>Larinioides</taxon>
    </lineage>
</organism>
<dbReference type="PROSITE" id="PS00194">
    <property type="entry name" value="THIOREDOXIN_1"/>
    <property type="match status" value="1"/>
</dbReference>
<evidence type="ECO:0000256" key="5">
    <source>
        <dbReference type="ARBA" id="ARBA00045246"/>
    </source>
</evidence>
<comment type="caution">
    <text evidence="8">The sequence shown here is derived from an EMBL/GenBank/DDBJ whole genome shotgun (WGS) entry which is preliminary data.</text>
</comment>
<dbReference type="PROSITE" id="PS51352">
    <property type="entry name" value="THIOREDOXIN_2"/>
    <property type="match status" value="1"/>
</dbReference>
<accession>A0AAV2BGR7</accession>
<comment type="function">
    <text evidence="5">Probable disulfide isomerase, which participates in the folding of proteins containing disulfide bonds. May act as a dithiol oxidase. Acts as a regulator of endoplasmic reticulum-mitochondria contact sites via its ability to regulate redox signals.</text>
</comment>
<keyword evidence="2" id="KW-0812">Transmembrane</keyword>
<dbReference type="AlphaFoldDB" id="A0AAV2BGR7"/>
<sequence>MYNMTLKLCSISLIVLFLIGTVSSNRVLELSDRFLDVRSNGVWLVMFYAPWCGHCKNLEPIWNQVAQSLVDTDIRVGRIDCTRFTSVATEFSVSGFPTILFVKGHKTVEYRGDRERNDIVEFARRMDGPAVRYFGNCVQFKNVVKDKKVFFVFLDDSRLQDKIQLKDNYTRIAEEFQTVMNFYSTSLECMADHLGSANEITGKKAVFVCKDGSCFQYDEELVESQNISLREWVNKERFPAFIKVSPGNFHQLMKTGKYIVIAVLEENQIGGLTLKMSEFRDVVEAIALNNKNLYHDYFTFGWLGQPDIANNIAMETLSIPSLIVVNSSTYQYYMPKLEESEKVPSPQSILELLDQVKNNSAQAFGGETFLYRVYRTYYGAKTSLFGMWKGNPVLTTVLLGLPLGLFSIICYTTCCTDILEAGDEEDESETVDERHQKRE</sequence>
<evidence type="ECO:0000256" key="3">
    <source>
        <dbReference type="ARBA" id="ARBA00022989"/>
    </source>
</evidence>
<dbReference type="Proteomes" id="UP001497382">
    <property type="component" value="Unassembled WGS sequence"/>
</dbReference>
<dbReference type="SUPFAM" id="SSF52833">
    <property type="entry name" value="Thioredoxin-like"/>
    <property type="match status" value="1"/>
</dbReference>
<evidence type="ECO:0000313" key="8">
    <source>
        <dbReference type="EMBL" id="CAL1295333.1"/>
    </source>
</evidence>
<protein>
    <recommendedName>
        <fullName evidence="7">Thioredoxin domain-containing protein</fullName>
    </recommendedName>
</protein>